<feature type="non-terminal residue" evidence="1">
    <location>
        <position position="175"/>
    </location>
</feature>
<reference evidence="1" key="1">
    <citation type="submission" date="2004-09" db="EMBL/GenBank/DDBJ databases">
        <title>Identification and Characterization of Resistance Gene Analogues in Melon.</title>
        <authorList>
            <person name="Daryono B.S."/>
            <person name="Natsuaki K.T."/>
        </authorList>
    </citation>
    <scope>NUCLEOTIDE SEQUENCE</scope>
    <source>
        <tissue evidence="1">Leaf</tissue>
    </source>
</reference>
<organism evidence="1">
    <name type="scientific">Cucumis melo</name>
    <name type="common">Muskmelon</name>
    <dbReference type="NCBI Taxonomy" id="3656"/>
    <lineage>
        <taxon>Eukaryota</taxon>
        <taxon>Viridiplantae</taxon>
        <taxon>Streptophyta</taxon>
        <taxon>Embryophyta</taxon>
        <taxon>Tracheophyta</taxon>
        <taxon>Spermatophyta</taxon>
        <taxon>Magnoliopsida</taxon>
        <taxon>eudicotyledons</taxon>
        <taxon>Gunneridae</taxon>
        <taxon>Pentapetalae</taxon>
        <taxon>rosids</taxon>
        <taxon>fabids</taxon>
        <taxon>Cucurbitales</taxon>
        <taxon>Cucurbitaceae</taxon>
        <taxon>Benincaseae</taxon>
        <taxon>Cucumis</taxon>
    </lineage>
</organism>
<dbReference type="SUPFAM" id="SSF52540">
    <property type="entry name" value="P-loop containing nucleoside triphosphate hydrolases"/>
    <property type="match status" value="1"/>
</dbReference>
<dbReference type="EMBL" id="AB191230">
    <property type="protein sequence ID" value="BAD93309.1"/>
    <property type="molecule type" value="Genomic_DNA"/>
</dbReference>
<accession>Q588X2</accession>
<dbReference type="Gene3D" id="3.40.50.300">
    <property type="entry name" value="P-loop containing nucleotide triphosphate hydrolases"/>
    <property type="match status" value="1"/>
</dbReference>
<evidence type="ECO:0000313" key="1">
    <source>
        <dbReference type="EMBL" id="BAD93309.1"/>
    </source>
</evidence>
<dbReference type="AlphaFoldDB" id="Q588X2"/>
<protein>
    <submittedName>
        <fullName evidence="1">NBS-LRR type resistance protein</fullName>
    </submittedName>
</protein>
<name>Q588X2_CUCME</name>
<feature type="non-terminal residue" evidence="1">
    <location>
        <position position="1"/>
    </location>
</feature>
<gene>
    <name evidence="1" type="primary">MRGA-1</name>
</gene>
<dbReference type="InterPro" id="IPR027417">
    <property type="entry name" value="P-loop_NTPase"/>
</dbReference>
<sequence length="175" mass="19486">GGRGKTTLVEEIARLAKEGKLFDAIAMVTVKQTPNIKKIRGRLLISKGYNLKRKRIQLGGSTRPRLEMENKVLLVLDDGLEKAGFGSCWEFLVITGGCKETCYFWSRGNIFTRILGYPKKSYISIFCPKKNPGIFSVKGHGNPVESSGSYGSPKWEPGCYLKLAQRMWNGLPLAL</sequence>
<proteinExistence type="predicted"/>